<keyword evidence="3" id="KW-1185">Reference proteome</keyword>
<dbReference type="SUPFAM" id="SSF52540">
    <property type="entry name" value="P-loop containing nucleoside triphosphate hydrolases"/>
    <property type="match status" value="1"/>
</dbReference>
<dbReference type="Pfam" id="PF08706">
    <property type="entry name" value="D5_N"/>
    <property type="match status" value="1"/>
</dbReference>
<dbReference type="InterPro" id="IPR027417">
    <property type="entry name" value="P-loop_NTPase"/>
</dbReference>
<dbReference type="GeneID" id="15613732"/>
<dbReference type="Proteomes" id="UP000792671">
    <property type="component" value="Genome"/>
</dbReference>
<name>A0A916KQ38_9POXV</name>
<dbReference type="OrthoDB" id="511at10239"/>
<gene>
    <name evidence="2" type="ORF">MYSEV_110</name>
</gene>
<dbReference type="KEGG" id="vg:15613732"/>
<dbReference type="InterPro" id="IPR014818">
    <property type="entry name" value="Phage/plasmid_primase_P4_C"/>
</dbReference>
<evidence type="ECO:0000259" key="1">
    <source>
        <dbReference type="Pfam" id="PF08706"/>
    </source>
</evidence>
<reference evidence="2 3" key="1">
    <citation type="journal article" date="2013" name="J. Virol.">
        <title>New Insights into the Evolution of Entomopoxvirinae from the Complete Genome Sequences of Four Entomopoxviruses Infecting Adoxophyes honmai, Choristoneura biennis, Choristoneura rosaceana, and Mythimna separata.</title>
        <authorList>
            <person name="Theze J."/>
            <person name="Takatsuka J."/>
            <person name="Li Z."/>
            <person name="Gallais J."/>
            <person name="Doucet D."/>
            <person name="Arif B."/>
            <person name="Nakai M."/>
            <person name="Herniou E.A."/>
        </authorList>
    </citation>
    <scope>NUCLEOTIDE SEQUENCE [LARGE SCALE GENOMIC DNA]</scope>
</reference>
<accession>A0A916KQ38</accession>
<evidence type="ECO:0000313" key="2">
    <source>
        <dbReference type="EMBL" id="CCU56308.1"/>
    </source>
</evidence>
<organism evidence="2 3">
    <name type="scientific">Mythimna separata entomopoxvirus 'L'</name>
    <dbReference type="NCBI Taxonomy" id="1293572"/>
    <lineage>
        <taxon>Viruses</taxon>
        <taxon>Varidnaviria</taxon>
        <taxon>Bamfordvirae</taxon>
        <taxon>Nucleocytoviricota</taxon>
        <taxon>Pokkesviricetes</taxon>
        <taxon>Chitovirales</taxon>
        <taxon>Poxviridae</taxon>
        <taxon>Entomopoxvirinae</taxon>
        <taxon>Betaentomopoxvirus</taxon>
        <taxon>Betaentomopoxvirus mseparata</taxon>
        <taxon>Mythimna separata entomopoxvirus</taxon>
    </lineage>
</organism>
<sequence length="730" mass="85420">MNDIVYLQKSLAVGKSEKYDFVNNNIRDKNKKLCKKTISKFVNKIIDCKNSGNSLDEYHEFILDSNNTYFKLFFDIDYKTSNDHQNIDTYISEFKEFISIELYNIINKNYDYTTRDVDNKDIVDFIKDNIYITLSNNPEKLSLHVFFNQLLVTPKSFVTLKKYINNLKSKTNNLLIHNIDLAPFRKYTQLRFIYSKKNDSIYYHSEYNYNIENVDDLRKYILTSIDINNKHIIIESKKINEYVDNIGIIYPHIKYFRGESFIHNLYIDLIKNYECVKISTESFQLFKQKHTATFNETIDIDLVFEGRTCSFCGKTLHKNGRFVKFVENNIQIIKRGNSSNCRILSYAYPRLGGFELADFIKDLDIIKKIDAELYVFWKNGKWVKIDSPSLFQGITKSVLDNNKNNMILHDIEYMSNRFFNECKNRIMATLSLNTSELCKNPYIIQFNNGVYDIQSSKFYEGDDAKPYIRLHNIRINYKNIDNMSVDERQIFDKNYNILLDTFNYIIPENNPCRSVFEANLSSVLHYCHKPIITIFHGPASSGKSTIKALIRQLLFDMFIDIPIEFYQTNNSKNGPNAWLGKVEGKCVSFASEGEMGGDDKFLAKNIKQLTEPYINGRDLNCSKCVQKNTLTQFIDLNPNPIFSSVDAPVSKRIAIVELNHTHFVNEKLSRETINITSGNRNIVTIDEKFDSKIINNEFTLPLFYILKKWSNKHHKNTIKLLNTPDIFFNN</sequence>
<proteinExistence type="predicted"/>
<feature type="domain" description="Bacteriophage/plasmid primase P4 C-terminal" evidence="1">
    <location>
        <begin position="369"/>
        <end position="479"/>
    </location>
</feature>
<dbReference type="EMBL" id="HF679134">
    <property type="protein sequence ID" value="CCU56308.1"/>
    <property type="molecule type" value="Genomic_DNA"/>
</dbReference>
<dbReference type="RefSeq" id="YP_008003627.1">
    <property type="nucleotide sequence ID" value="NC_021246.1"/>
</dbReference>
<protein>
    <submittedName>
        <fullName evidence="2">NTPase, DNA primase</fullName>
    </submittedName>
</protein>
<evidence type="ECO:0000313" key="3">
    <source>
        <dbReference type="Proteomes" id="UP000792671"/>
    </source>
</evidence>